<dbReference type="AlphaFoldDB" id="A0A8H7R7L3"/>
<comment type="caution">
    <text evidence="2">The sequence shown here is derived from an EMBL/GenBank/DDBJ whole genome shotgun (WGS) entry which is preliminary data.</text>
</comment>
<organism evidence="2 3">
    <name type="scientific">Mucor saturninus</name>
    <dbReference type="NCBI Taxonomy" id="64648"/>
    <lineage>
        <taxon>Eukaryota</taxon>
        <taxon>Fungi</taxon>
        <taxon>Fungi incertae sedis</taxon>
        <taxon>Mucoromycota</taxon>
        <taxon>Mucoromycotina</taxon>
        <taxon>Mucoromycetes</taxon>
        <taxon>Mucorales</taxon>
        <taxon>Mucorineae</taxon>
        <taxon>Mucoraceae</taxon>
        <taxon>Mucor</taxon>
    </lineage>
</organism>
<evidence type="ECO:0000313" key="3">
    <source>
        <dbReference type="Proteomes" id="UP000603453"/>
    </source>
</evidence>
<protein>
    <submittedName>
        <fullName evidence="2">Uncharacterized protein</fullName>
    </submittedName>
</protein>
<feature type="region of interest" description="Disordered" evidence="1">
    <location>
        <begin position="31"/>
        <end position="53"/>
    </location>
</feature>
<dbReference type="EMBL" id="JAEPRD010000037">
    <property type="protein sequence ID" value="KAG2205375.1"/>
    <property type="molecule type" value="Genomic_DNA"/>
</dbReference>
<accession>A0A8H7R7L3</accession>
<evidence type="ECO:0000313" key="2">
    <source>
        <dbReference type="EMBL" id="KAG2205375.1"/>
    </source>
</evidence>
<proteinExistence type="predicted"/>
<dbReference type="Proteomes" id="UP000603453">
    <property type="component" value="Unassembled WGS sequence"/>
</dbReference>
<evidence type="ECO:0000256" key="1">
    <source>
        <dbReference type="SAM" id="MobiDB-lite"/>
    </source>
</evidence>
<sequence>MPFRCKCGRTFEKLDTFGSHTSGCAPFHHRRLSSAESTSQKKQQQETNLNKKKLSIHTDPTLSYFNQRFILLSPLGNTNFFSKQDSSANNSSPRSAPIFDGFMMPTALSIQNTFEDVKRRRSQSFSTATSGSAVFE</sequence>
<feature type="compositionally biased region" description="Polar residues" evidence="1">
    <location>
        <begin position="34"/>
        <end position="48"/>
    </location>
</feature>
<dbReference type="OrthoDB" id="2418221at2759"/>
<keyword evidence="3" id="KW-1185">Reference proteome</keyword>
<gene>
    <name evidence="2" type="ORF">INT47_007160</name>
</gene>
<name>A0A8H7R7L3_9FUNG</name>
<reference evidence="2" key="1">
    <citation type="submission" date="2020-12" db="EMBL/GenBank/DDBJ databases">
        <title>Metabolic potential, ecology and presence of endohyphal bacteria is reflected in genomic diversity of Mucoromycotina.</title>
        <authorList>
            <person name="Muszewska A."/>
            <person name="Okrasinska A."/>
            <person name="Steczkiewicz K."/>
            <person name="Drgas O."/>
            <person name="Orlowska M."/>
            <person name="Perlinska-Lenart U."/>
            <person name="Aleksandrzak-Piekarczyk T."/>
            <person name="Szatraj K."/>
            <person name="Zielenkiewicz U."/>
            <person name="Pilsyk S."/>
            <person name="Malc E."/>
            <person name="Mieczkowski P."/>
            <person name="Kruszewska J.S."/>
            <person name="Biernat P."/>
            <person name="Pawlowska J."/>
        </authorList>
    </citation>
    <scope>NUCLEOTIDE SEQUENCE</scope>
    <source>
        <strain evidence="2">WA0000017839</strain>
    </source>
</reference>